<evidence type="ECO:0000313" key="3">
    <source>
        <dbReference type="EMBL" id="KAK4228263.1"/>
    </source>
</evidence>
<feature type="compositionally biased region" description="Basic residues" evidence="1">
    <location>
        <begin position="175"/>
        <end position="184"/>
    </location>
</feature>
<protein>
    <submittedName>
        <fullName evidence="3">Uncharacterized protein</fullName>
    </submittedName>
</protein>
<dbReference type="AlphaFoldDB" id="A0AAN7BSH8"/>
<dbReference type="EMBL" id="MU865321">
    <property type="protein sequence ID" value="KAK4228263.1"/>
    <property type="molecule type" value="Genomic_DNA"/>
</dbReference>
<evidence type="ECO:0000256" key="2">
    <source>
        <dbReference type="SAM" id="SignalP"/>
    </source>
</evidence>
<dbReference type="Proteomes" id="UP001301958">
    <property type="component" value="Unassembled WGS sequence"/>
</dbReference>
<keyword evidence="4" id="KW-1185">Reference proteome</keyword>
<evidence type="ECO:0000256" key="1">
    <source>
        <dbReference type="SAM" id="MobiDB-lite"/>
    </source>
</evidence>
<evidence type="ECO:0000313" key="4">
    <source>
        <dbReference type="Proteomes" id="UP001301958"/>
    </source>
</evidence>
<reference evidence="3" key="1">
    <citation type="journal article" date="2023" name="Mol. Phylogenet. Evol.">
        <title>Genome-scale phylogeny and comparative genomics of the fungal order Sordariales.</title>
        <authorList>
            <person name="Hensen N."/>
            <person name="Bonometti L."/>
            <person name="Westerberg I."/>
            <person name="Brannstrom I.O."/>
            <person name="Guillou S."/>
            <person name="Cros-Aarteil S."/>
            <person name="Calhoun S."/>
            <person name="Haridas S."/>
            <person name="Kuo A."/>
            <person name="Mondo S."/>
            <person name="Pangilinan J."/>
            <person name="Riley R."/>
            <person name="LaButti K."/>
            <person name="Andreopoulos B."/>
            <person name="Lipzen A."/>
            <person name="Chen C."/>
            <person name="Yan M."/>
            <person name="Daum C."/>
            <person name="Ng V."/>
            <person name="Clum A."/>
            <person name="Steindorff A."/>
            <person name="Ohm R.A."/>
            <person name="Martin F."/>
            <person name="Silar P."/>
            <person name="Natvig D.O."/>
            <person name="Lalanne C."/>
            <person name="Gautier V."/>
            <person name="Ament-Velasquez S.L."/>
            <person name="Kruys A."/>
            <person name="Hutchinson M.I."/>
            <person name="Powell A.J."/>
            <person name="Barry K."/>
            <person name="Miller A.N."/>
            <person name="Grigoriev I.V."/>
            <person name="Debuchy R."/>
            <person name="Gladieux P."/>
            <person name="Hiltunen Thoren M."/>
            <person name="Johannesson H."/>
        </authorList>
    </citation>
    <scope>NUCLEOTIDE SEQUENCE</scope>
    <source>
        <strain evidence="3">CBS 990.96</strain>
    </source>
</reference>
<feature type="region of interest" description="Disordered" evidence="1">
    <location>
        <begin position="152"/>
        <end position="198"/>
    </location>
</feature>
<feature type="chain" id="PRO_5043000787" evidence="2">
    <location>
        <begin position="26"/>
        <end position="305"/>
    </location>
</feature>
<proteinExistence type="predicted"/>
<accession>A0AAN7BSH8</accession>
<name>A0AAN7BSH8_9PEZI</name>
<sequence length="305" mass="34211">MILFHHHHHHLLLFLLCSLPLLTLAIPTTWTLLNLARTCTPDASSCLYLFNLDQNPNNNSPYSLDDYTTCYFPVYPFSSLPANQTDFNSVSCLHTDRFSINGGYNSELKFWTLVITDVEKGEHAFFGYTDDELSNGEREGVVPKNGKVLTTKKKRTEEEGEWSGGGKEKEEYLVRSRRGKRKVRSREENEDDGGNGKTWQILGLSRVQNSSDDTTKVGFKIKDSDGLTAHCSLTLSGSNNDISWFGKVCKGFKISWGYKPDTDGGVMTVCYPQNGTAAWFGWDGISYQTEFGDSLRRGVHEIGCA</sequence>
<comment type="caution">
    <text evidence="3">The sequence shown here is derived from an EMBL/GenBank/DDBJ whole genome shotgun (WGS) entry which is preliminary data.</text>
</comment>
<keyword evidence="2" id="KW-0732">Signal</keyword>
<feature type="signal peptide" evidence="2">
    <location>
        <begin position="1"/>
        <end position="25"/>
    </location>
</feature>
<reference evidence="3" key="2">
    <citation type="submission" date="2023-05" db="EMBL/GenBank/DDBJ databases">
        <authorList>
            <consortium name="Lawrence Berkeley National Laboratory"/>
            <person name="Steindorff A."/>
            <person name="Hensen N."/>
            <person name="Bonometti L."/>
            <person name="Westerberg I."/>
            <person name="Brannstrom I.O."/>
            <person name="Guillou S."/>
            <person name="Cros-Aarteil S."/>
            <person name="Calhoun S."/>
            <person name="Haridas S."/>
            <person name="Kuo A."/>
            <person name="Mondo S."/>
            <person name="Pangilinan J."/>
            <person name="Riley R."/>
            <person name="Labutti K."/>
            <person name="Andreopoulos B."/>
            <person name="Lipzen A."/>
            <person name="Chen C."/>
            <person name="Yanf M."/>
            <person name="Daum C."/>
            <person name="Ng V."/>
            <person name="Clum A."/>
            <person name="Ohm R."/>
            <person name="Martin F."/>
            <person name="Silar P."/>
            <person name="Natvig D."/>
            <person name="Lalanne C."/>
            <person name="Gautier V."/>
            <person name="Ament-Velasquez S.L."/>
            <person name="Kruys A."/>
            <person name="Hutchinson M.I."/>
            <person name="Powell A.J."/>
            <person name="Barry K."/>
            <person name="Miller A.N."/>
            <person name="Grigoriev I.V."/>
            <person name="Debuchy R."/>
            <person name="Gladieux P."/>
            <person name="Thoren M.H."/>
            <person name="Johannesson H."/>
        </authorList>
    </citation>
    <scope>NUCLEOTIDE SEQUENCE</scope>
    <source>
        <strain evidence="3">CBS 990.96</strain>
    </source>
</reference>
<organism evidence="3 4">
    <name type="scientific">Podospora fimiseda</name>
    <dbReference type="NCBI Taxonomy" id="252190"/>
    <lineage>
        <taxon>Eukaryota</taxon>
        <taxon>Fungi</taxon>
        <taxon>Dikarya</taxon>
        <taxon>Ascomycota</taxon>
        <taxon>Pezizomycotina</taxon>
        <taxon>Sordariomycetes</taxon>
        <taxon>Sordariomycetidae</taxon>
        <taxon>Sordariales</taxon>
        <taxon>Podosporaceae</taxon>
        <taxon>Podospora</taxon>
    </lineage>
</organism>
<gene>
    <name evidence="3" type="ORF">QBC38DRAFT_475716</name>
</gene>